<dbReference type="OrthoDB" id="28954at2157"/>
<keyword evidence="1" id="KW-0812">Transmembrane</keyword>
<evidence type="ECO:0000256" key="1">
    <source>
        <dbReference type="SAM" id="Phobius"/>
    </source>
</evidence>
<keyword evidence="1" id="KW-0472">Membrane</keyword>
<dbReference type="AlphaFoldDB" id="F2L6A5"/>
<gene>
    <name evidence="2" type="ordered locus">TUZN_1020</name>
</gene>
<keyword evidence="3" id="KW-1185">Reference proteome</keyword>
<dbReference type="HOGENOM" id="CLU_087511_0_0_2"/>
<protein>
    <submittedName>
        <fullName evidence="2">PaREP5ab</fullName>
    </submittedName>
</protein>
<organism evidence="2 3">
    <name type="scientific">Thermoproteus uzoniensis (strain 768-20)</name>
    <dbReference type="NCBI Taxonomy" id="999630"/>
    <lineage>
        <taxon>Archaea</taxon>
        <taxon>Thermoproteota</taxon>
        <taxon>Thermoprotei</taxon>
        <taxon>Thermoproteales</taxon>
        <taxon>Thermoproteaceae</taxon>
        <taxon>Thermoproteus</taxon>
    </lineage>
</organism>
<dbReference type="KEGG" id="tuz:TUZN_1020"/>
<proteinExistence type="predicted"/>
<name>F2L6A5_THEU7</name>
<dbReference type="eggNOG" id="arCOG03877">
    <property type="taxonomic scope" value="Archaea"/>
</dbReference>
<dbReference type="EMBL" id="CP002590">
    <property type="protein sequence ID" value="AEA12501.1"/>
    <property type="molecule type" value="Genomic_DNA"/>
</dbReference>
<reference evidence="2 3" key="1">
    <citation type="journal article" date="2011" name="J. Bacteriol.">
        <title>Complete genome sequence of the thermoacidophilic crenarchaeon Thermoproteus uzoniensis 768-20.</title>
        <authorList>
            <person name="Mardanov A.V."/>
            <person name="Gumerov V.M."/>
            <person name="Beletsky A.V."/>
            <person name="Prokofeva M.I."/>
            <person name="Bonch-Osmolovskaya E.A."/>
            <person name="Ravin N.V."/>
            <person name="Skryabin K.G."/>
        </authorList>
    </citation>
    <scope>NUCLEOTIDE SEQUENCE [LARGE SCALE GENOMIC DNA]</scope>
    <source>
        <strain evidence="2 3">768-20</strain>
    </source>
</reference>
<dbReference type="RefSeq" id="WP_013679837.1">
    <property type="nucleotide sequence ID" value="NC_015315.1"/>
</dbReference>
<dbReference type="Proteomes" id="UP000008138">
    <property type="component" value="Chromosome"/>
</dbReference>
<accession>F2L6A5</accession>
<dbReference type="GeneID" id="10360550"/>
<reference key="2">
    <citation type="submission" date="2011-03" db="EMBL/GenBank/DDBJ databases">
        <title>Complete genome sequence of the thermoacidophilic crenarchaeon Thermoproteus uzoniensis 768-20.</title>
        <authorList>
            <person name="Mardanov A.V."/>
            <person name="Gumerov V.M."/>
            <person name="Beletsky A.V."/>
            <person name="Prokofeva M.I."/>
            <person name="Bonch-Osmolovskaya E.A."/>
            <person name="Ravin N.V."/>
            <person name="Skryabin K.G."/>
        </authorList>
    </citation>
    <scope>NUCLEOTIDE SEQUENCE</scope>
    <source>
        <strain>768-20</strain>
    </source>
</reference>
<evidence type="ECO:0000313" key="3">
    <source>
        <dbReference type="Proteomes" id="UP000008138"/>
    </source>
</evidence>
<evidence type="ECO:0000313" key="2">
    <source>
        <dbReference type="EMBL" id="AEA12501.1"/>
    </source>
</evidence>
<keyword evidence="1" id="KW-1133">Transmembrane helix</keyword>
<feature type="transmembrane region" description="Helical" evidence="1">
    <location>
        <begin position="6"/>
        <end position="27"/>
    </location>
</feature>
<sequence length="179" mass="20660">MIDLGFVVSSLIAQAPLVVIAIVVLYYTLDRKIESVRVELGGRIDRIEARVEELAKGLVQVREAFYGYQNALIDFLAAKGLITEPEAVLLRGTLRALVPLAKSKYYTEEVRRRLIELLDKDIKDYTWDDVAELERIAEAIDKEAWETGREDLFRYYPKLVMYIAIVRGLLRRREAERRG</sequence>